<organism evidence="1 2">
    <name type="scientific">Symbiodinium pilosum</name>
    <name type="common">Dinoflagellate</name>
    <dbReference type="NCBI Taxonomy" id="2952"/>
    <lineage>
        <taxon>Eukaryota</taxon>
        <taxon>Sar</taxon>
        <taxon>Alveolata</taxon>
        <taxon>Dinophyceae</taxon>
        <taxon>Suessiales</taxon>
        <taxon>Symbiodiniaceae</taxon>
        <taxon>Symbiodinium</taxon>
    </lineage>
</organism>
<sequence>LHGLLSVTQSAISTPWFSHVLRETCCDSSRLVVVGWSFGSQLACHIVRQLEVSGLSLRGVCNLDDRASKPTLGQFDWEYCAQSRPRVRILTPALEFVSPLKFVRKERGLDPVRFFGFDYEMTMKRVLNFSRTVNIWLEESSHHSMGVVNVWDLGERLKSSGRPQLRRHRRRLARIAAR</sequence>
<feature type="non-terminal residue" evidence="1">
    <location>
        <position position="1"/>
    </location>
</feature>
<dbReference type="Gene3D" id="3.40.50.1820">
    <property type="entry name" value="alpha/beta hydrolase"/>
    <property type="match status" value="1"/>
</dbReference>
<dbReference type="AlphaFoldDB" id="A0A812KBZ5"/>
<dbReference type="Proteomes" id="UP000649617">
    <property type="component" value="Unassembled WGS sequence"/>
</dbReference>
<evidence type="ECO:0000313" key="2">
    <source>
        <dbReference type="Proteomes" id="UP000649617"/>
    </source>
</evidence>
<gene>
    <name evidence="1" type="ORF">SPIL2461_LOCUS2917</name>
</gene>
<comment type="caution">
    <text evidence="1">The sequence shown here is derived from an EMBL/GenBank/DDBJ whole genome shotgun (WGS) entry which is preliminary data.</text>
</comment>
<accession>A0A812KBZ5</accession>
<dbReference type="SUPFAM" id="SSF53474">
    <property type="entry name" value="alpha/beta-Hydrolases"/>
    <property type="match status" value="1"/>
</dbReference>
<proteinExistence type="predicted"/>
<dbReference type="InterPro" id="IPR029058">
    <property type="entry name" value="AB_hydrolase_fold"/>
</dbReference>
<evidence type="ECO:0000313" key="1">
    <source>
        <dbReference type="EMBL" id="CAE7221177.1"/>
    </source>
</evidence>
<name>A0A812KBZ5_SYMPI</name>
<keyword evidence="2" id="KW-1185">Reference proteome</keyword>
<protein>
    <recommendedName>
        <fullName evidence="3">Thioesterase domain-containing protein</fullName>
    </recommendedName>
</protein>
<dbReference type="EMBL" id="CAJNIZ010003320">
    <property type="protein sequence ID" value="CAE7221177.1"/>
    <property type="molecule type" value="Genomic_DNA"/>
</dbReference>
<dbReference type="OrthoDB" id="419483at2759"/>
<feature type="non-terminal residue" evidence="1">
    <location>
        <position position="178"/>
    </location>
</feature>
<reference evidence="1" key="1">
    <citation type="submission" date="2021-02" db="EMBL/GenBank/DDBJ databases">
        <authorList>
            <person name="Dougan E. K."/>
            <person name="Rhodes N."/>
            <person name="Thang M."/>
            <person name="Chan C."/>
        </authorList>
    </citation>
    <scope>NUCLEOTIDE SEQUENCE</scope>
</reference>
<evidence type="ECO:0008006" key="3">
    <source>
        <dbReference type="Google" id="ProtNLM"/>
    </source>
</evidence>